<dbReference type="CDD" id="cd05687">
    <property type="entry name" value="S1_RPS1_repeat_ec1_hs1"/>
    <property type="match status" value="1"/>
</dbReference>
<reference evidence="11 12" key="1">
    <citation type="submission" date="2020-10" db="EMBL/GenBank/DDBJ databases">
        <title>Connecting structure to function with the recovery of over 1000 high-quality activated sludge metagenome-assembled genomes encoding full-length rRNA genes using long-read sequencing.</title>
        <authorList>
            <person name="Singleton C.M."/>
            <person name="Petriglieri F."/>
            <person name="Kristensen J.M."/>
            <person name="Kirkegaard R.H."/>
            <person name="Michaelsen T.Y."/>
            <person name="Andersen M.H."/>
            <person name="Karst S.M."/>
            <person name="Dueholm M.S."/>
            <person name="Nielsen P.H."/>
            <person name="Albertsen M."/>
        </authorList>
    </citation>
    <scope>NUCLEOTIDE SEQUENCE [LARGE SCALE GENOMIC DNA]</scope>
    <source>
        <strain evidence="11">Ribe_18-Q3-R11-54_MAXAC.273</strain>
    </source>
</reference>
<feature type="compositionally biased region" description="Acidic residues" evidence="9">
    <location>
        <begin position="1"/>
        <end position="12"/>
    </location>
</feature>
<dbReference type="GO" id="GO:0003729">
    <property type="term" value="F:mRNA binding"/>
    <property type="evidence" value="ECO:0007669"/>
    <property type="project" value="TreeGrafter"/>
</dbReference>
<feature type="domain" description="S1 motif" evidence="10">
    <location>
        <begin position="426"/>
        <end position="496"/>
    </location>
</feature>
<comment type="similarity">
    <text evidence="1">Belongs to the bacterial ribosomal protein bS1 family.</text>
</comment>
<protein>
    <recommendedName>
        <fullName evidence="7">Small ribosomal subunit protein bS1</fullName>
    </recommendedName>
    <alternativeName>
        <fullName evidence="8">30S ribosomal protein S1</fullName>
    </alternativeName>
</protein>
<feature type="domain" description="S1 motif" evidence="10">
    <location>
        <begin position="167"/>
        <end position="233"/>
    </location>
</feature>
<comment type="function">
    <text evidence="6">Binds mRNA; thus facilitating recognition of the initiation point. It is needed to translate mRNA with a short Shine-Dalgarno (SD) purine-rich sequence.</text>
</comment>
<feature type="domain" description="S1 motif" evidence="10">
    <location>
        <begin position="513"/>
        <end position="578"/>
    </location>
</feature>
<evidence type="ECO:0000256" key="9">
    <source>
        <dbReference type="SAM" id="MobiDB-lite"/>
    </source>
</evidence>
<feature type="region of interest" description="Disordered" evidence="9">
    <location>
        <begin position="648"/>
        <end position="725"/>
    </location>
</feature>
<dbReference type="FunFam" id="2.40.50.140:FF:000110">
    <property type="entry name" value="30S ribosomal protein S1"/>
    <property type="match status" value="1"/>
</dbReference>
<accession>A0A9D7SV59</accession>
<feature type="domain" description="S1 motif" evidence="10">
    <location>
        <begin position="339"/>
        <end position="409"/>
    </location>
</feature>
<evidence type="ECO:0000256" key="7">
    <source>
        <dbReference type="ARBA" id="ARBA00035293"/>
    </source>
</evidence>
<name>A0A9D7SV59_9BACT</name>
<dbReference type="SMART" id="SM00316">
    <property type="entry name" value="S1"/>
    <property type="match status" value="6"/>
</dbReference>
<evidence type="ECO:0000256" key="8">
    <source>
        <dbReference type="ARBA" id="ARBA00035517"/>
    </source>
</evidence>
<dbReference type="SUPFAM" id="SSF50249">
    <property type="entry name" value="Nucleic acid-binding proteins"/>
    <property type="match status" value="6"/>
</dbReference>
<evidence type="ECO:0000313" key="12">
    <source>
        <dbReference type="Proteomes" id="UP000808337"/>
    </source>
</evidence>
<dbReference type="PANTHER" id="PTHR10724">
    <property type="entry name" value="30S RIBOSOMAL PROTEIN S1"/>
    <property type="match status" value="1"/>
</dbReference>
<dbReference type="GO" id="GO:0003735">
    <property type="term" value="F:structural constituent of ribosome"/>
    <property type="evidence" value="ECO:0007669"/>
    <property type="project" value="TreeGrafter"/>
</dbReference>
<dbReference type="InterPro" id="IPR012340">
    <property type="entry name" value="NA-bd_OB-fold"/>
</dbReference>
<keyword evidence="3" id="KW-0694">RNA-binding</keyword>
<dbReference type="EMBL" id="JADKGY010000022">
    <property type="protein sequence ID" value="MBK9983687.1"/>
    <property type="molecule type" value="Genomic_DNA"/>
</dbReference>
<gene>
    <name evidence="11" type="primary">rpsA</name>
    <name evidence="11" type="ORF">IPP15_15130</name>
</gene>
<feature type="domain" description="S1 motif" evidence="10">
    <location>
        <begin position="86"/>
        <end position="149"/>
    </location>
</feature>
<dbReference type="Gene3D" id="1.10.150.20">
    <property type="entry name" value="5' to 3' exonuclease, C-terminal subdomain"/>
    <property type="match status" value="1"/>
</dbReference>
<evidence type="ECO:0000259" key="10">
    <source>
        <dbReference type="PROSITE" id="PS50126"/>
    </source>
</evidence>
<feature type="compositionally biased region" description="Low complexity" evidence="9">
    <location>
        <begin position="665"/>
        <end position="694"/>
    </location>
</feature>
<evidence type="ECO:0000256" key="1">
    <source>
        <dbReference type="ARBA" id="ARBA00006767"/>
    </source>
</evidence>
<dbReference type="PRINTS" id="PR00681">
    <property type="entry name" value="RIBOSOMALS1"/>
</dbReference>
<proteinExistence type="inferred from homology"/>
<dbReference type="FunFam" id="2.40.50.140:FF:000103">
    <property type="entry name" value="protein RRP5 homolog"/>
    <property type="match status" value="1"/>
</dbReference>
<feature type="compositionally biased region" description="Low complexity" evidence="9">
    <location>
        <begin position="13"/>
        <end position="31"/>
    </location>
</feature>
<keyword evidence="2" id="KW-0677">Repeat</keyword>
<dbReference type="PANTHER" id="PTHR10724:SF7">
    <property type="entry name" value="SMALL RIBOSOMAL SUBUNIT PROTEIN BS1C"/>
    <property type="match status" value="1"/>
</dbReference>
<keyword evidence="4 11" id="KW-0689">Ribosomal protein</keyword>
<dbReference type="AlphaFoldDB" id="A0A9D7SV59"/>
<comment type="caution">
    <text evidence="11">The sequence shown here is derived from an EMBL/GenBank/DDBJ whole genome shotgun (WGS) entry which is preliminary data.</text>
</comment>
<evidence type="ECO:0000256" key="2">
    <source>
        <dbReference type="ARBA" id="ARBA00022737"/>
    </source>
</evidence>
<sequence length="808" mass="89910">MSEETNLPEESLETPIQETTETITEEVATPEAPKEEPKITTGPEVSTAHDDFDWSISNRHQYIYAKDEFERLEALYEKTLGAVNENEVIKARVSQITGGDAVLDINFKSDGLVSVSEFKDIDGFKIGDEVDVYVERQEDERGQLVLSRRKAKLLKAWERLVDSFNNGTIINGTVISKTKGGLIVDAGGLETFLPGSQIDIKQIIDYDQFVGKTMEFKVVKINENIKNAVVSHKALIESDLAEQREAIISGLEKGQVLEGVVKNITDFGAFMDLGGVDGLLYITDISWGRINHPSEVLEINQKVHVVVLDFDENKKRISLGLKQLQPHPWDVVSDTIKEGSIVKGKIVNVEDYGAFLEITPGVEGLIHVSEVSWSNQPIHARDYFTVGQEYETKVVTIDREERKMSLSLKQLTPDPWGEIEQKYPVGSKHVGRVQNLTPYGVFVELQDGIGGMVHISDLSWTKRFAHPSEFTKVGADLPVMILDIDRENRKLSLGHKHVEENPWDTFENVFPVGSYHEATVMKRDDKGAIVQLPYGLEAFAPSRHLRKENGKLAEVDETLTFKVIEFNRDDKRIMVSHLRYLEDIQREAEEVVKDDRRKQGQEIKQAVKEQQGKYEPTTLGDMAMFSQLKEQLADAKGKKAVKDAKDAKDAEVAATEESTPEVVEETTSPAVKETTAAEEVATPEMEQEISSANEEVAEEAASEIEAAPAKEEKAPKAKAAKAKSDGDDLKIIEGIGPKIEEILHAAGIDSFATLASKTGDEIREILLAQGSRFKMFDPTTWPEQSALAADGKMDELQVLKDSLQGGKK</sequence>
<evidence type="ECO:0000256" key="3">
    <source>
        <dbReference type="ARBA" id="ARBA00022884"/>
    </source>
</evidence>
<dbReference type="FunFam" id="2.40.50.140:FF:000011">
    <property type="entry name" value="30S ribosomal protein S1"/>
    <property type="match status" value="1"/>
</dbReference>
<dbReference type="NCBIfam" id="NF004953">
    <property type="entry name" value="PRK06299.1-3"/>
    <property type="match status" value="1"/>
</dbReference>
<dbReference type="CDD" id="cd04465">
    <property type="entry name" value="S1_RPS1_repeat_ec2_hs2"/>
    <property type="match status" value="1"/>
</dbReference>
<dbReference type="PROSITE" id="PS50126">
    <property type="entry name" value="S1"/>
    <property type="match status" value="6"/>
</dbReference>
<organism evidence="11 12">
    <name type="scientific">Candidatus Opimibacter skivensis</name>
    <dbReference type="NCBI Taxonomy" id="2982028"/>
    <lineage>
        <taxon>Bacteria</taxon>
        <taxon>Pseudomonadati</taxon>
        <taxon>Bacteroidota</taxon>
        <taxon>Saprospiria</taxon>
        <taxon>Saprospirales</taxon>
        <taxon>Saprospiraceae</taxon>
        <taxon>Candidatus Opimibacter</taxon>
    </lineage>
</organism>
<dbReference type="InterPro" id="IPR003029">
    <property type="entry name" value="S1_domain"/>
</dbReference>
<dbReference type="CDD" id="cd05688">
    <property type="entry name" value="S1_RPS1_repeat_ec3"/>
    <property type="match status" value="1"/>
</dbReference>
<dbReference type="InterPro" id="IPR050437">
    <property type="entry name" value="Ribos_protein_bS1-like"/>
</dbReference>
<evidence type="ECO:0000256" key="5">
    <source>
        <dbReference type="ARBA" id="ARBA00023274"/>
    </source>
</evidence>
<dbReference type="InterPro" id="IPR035104">
    <property type="entry name" value="Ribosomal_protein_S1-like"/>
</dbReference>
<dbReference type="GO" id="GO:0006412">
    <property type="term" value="P:translation"/>
    <property type="evidence" value="ECO:0007669"/>
    <property type="project" value="TreeGrafter"/>
</dbReference>
<evidence type="ECO:0000313" key="11">
    <source>
        <dbReference type="EMBL" id="MBK9983687.1"/>
    </source>
</evidence>
<keyword evidence="5" id="KW-0687">Ribonucleoprotein</keyword>
<dbReference type="Gene3D" id="2.40.50.140">
    <property type="entry name" value="Nucleic acid-binding proteins"/>
    <property type="match status" value="6"/>
</dbReference>
<feature type="region of interest" description="Disordered" evidence="9">
    <location>
        <begin position="1"/>
        <end position="49"/>
    </location>
</feature>
<dbReference type="Pfam" id="PF00575">
    <property type="entry name" value="S1"/>
    <property type="match status" value="6"/>
</dbReference>
<evidence type="ECO:0000256" key="4">
    <source>
        <dbReference type="ARBA" id="ARBA00022980"/>
    </source>
</evidence>
<evidence type="ECO:0000256" key="6">
    <source>
        <dbReference type="ARBA" id="ARBA00025604"/>
    </source>
</evidence>
<dbReference type="GO" id="GO:0022627">
    <property type="term" value="C:cytosolic small ribosomal subunit"/>
    <property type="evidence" value="ECO:0007669"/>
    <property type="project" value="TreeGrafter"/>
</dbReference>
<feature type="domain" description="S1 motif" evidence="10">
    <location>
        <begin position="254"/>
        <end position="322"/>
    </location>
</feature>
<dbReference type="Proteomes" id="UP000808337">
    <property type="component" value="Unassembled WGS sequence"/>
</dbReference>